<dbReference type="EMBL" id="CAIIXF020000012">
    <property type="protein sequence ID" value="CAH1802041.1"/>
    <property type="molecule type" value="Genomic_DNA"/>
</dbReference>
<proteinExistence type="predicted"/>
<accession>A0A8J1TKX1</accession>
<comment type="caution">
    <text evidence="1">The sequence shown here is derived from an EMBL/GenBank/DDBJ whole genome shotgun (WGS) entry which is preliminary data.</text>
</comment>
<dbReference type="Proteomes" id="UP000749559">
    <property type="component" value="Unassembled WGS sequence"/>
</dbReference>
<reference evidence="1" key="1">
    <citation type="submission" date="2022-03" db="EMBL/GenBank/DDBJ databases">
        <authorList>
            <person name="Martin C."/>
        </authorList>
    </citation>
    <scope>NUCLEOTIDE SEQUENCE</scope>
</reference>
<name>A0A8J1TKX1_OWEFU</name>
<dbReference type="InterPro" id="IPR036465">
    <property type="entry name" value="vWFA_dom_sf"/>
</dbReference>
<protein>
    <submittedName>
        <fullName evidence="1">Uncharacterized protein</fullName>
    </submittedName>
</protein>
<dbReference type="SUPFAM" id="SSF53300">
    <property type="entry name" value="vWA-like"/>
    <property type="match status" value="1"/>
</dbReference>
<organism evidence="1 2">
    <name type="scientific">Owenia fusiformis</name>
    <name type="common">Polychaete worm</name>
    <dbReference type="NCBI Taxonomy" id="6347"/>
    <lineage>
        <taxon>Eukaryota</taxon>
        <taxon>Metazoa</taxon>
        <taxon>Spiralia</taxon>
        <taxon>Lophotrochozoa</taxon>
        <taxon>Annelida</taxon>
        <taxon>Polychaeta</taxon>
        <taxon>Sedentaria</taxon>
        <taxon>Canalipalpata</taxon>
        <taxon>Sabellida</taxon>
        <taxon>Oweniida</taxon>
        <taxon>Oweniidae</taxon>
        <taxon>Owenia</taxon>
    </lineage>
</organism>
<evidence type="ECO:0000313" key="2">
    <source>
        <dbReference type="Proteomes" id="UP000749559"/>
    </source>
</evidence>
<dbReference type="Gene3D" id="3.40.50.410">
    <property type="entry name" value="von Willebrand factor, type A domain"/>
    <property type="match status" value="1"/>
</dbReference>
<dbReference type="AlphaFoldDB" id="A0A8J1TKX1"/>
<dbReference type="PROSITE" id="PS50234">
    <property type="entry name" value="VWFA"/>
    <property type="match status" value="1"/>
</dbReference>
<evidence type="ECO:0000313" key="1">
    <source>
        <dbReference type="EMBL" id="CAH1802041.1"/>
    </source>
</evidence>
<keyword evidence="2" id="KW-1185">Reference proteome</keyword>
<dbReference type="OrthoDB" id="6132182at2759"/>
<sequence length="253" mass="29291">AIRSYMYRKLLSIDSNRIEMLHTDFVLYACISTVVLTLFLANGDFTFRTLRGVKHNWKKGRKKIFPTDEYIGEVNGTSINVIIHRKNEIKRNLNTLDKSQNETTILDAFANMSLEKSPSDLCRTSTHIALEETRTILKHIKKTDRTQIILLFTDGLTFLRRYRNDLYATAKDLKDSGVIIHIIELPHRRGKYQNIEFATLAHSHKHRYKGTDCSNVANDVFERILSDAAPCPDIGLPYYSKCAFDWTLEIKNY</sequence>
<dbReference type="InterPro" id="IPR002035">
    <property type="entry name" value="VWF_A"/>
</dbReference>
<gene>
    <name evidence="1" type="ORF">OFUS_LOCUS25762</name>
</gene>
<dbReference type="CDD" id="cd00198">
    <property type="entry name" value="vWFA"/>
    <property type="match status" value="1"/>
</dbReference>
<feature type="non-terminal residue" evidence="1">
    <location>
        <position position="253"/>
    </location>
</feature>